<dbReference type="Proteomes" id="UP000824998">
    <property type="component" value="Unassembled WGS sequence"/>
</dbReference>
<feature type="compositionally biased region" description="Basic and acidic residues" evidence="1">
    <location>
        <begin position="1"/>
        <end position="11"/>
    </location>
</feature>
<evidence type="ECO:0000256" key="2">
    <source>
        <dbReference type="SAM" id="Phobius"/>
    </source>
</evidence>
<accession>A0A9P7YGA7</accession>
<keyword evidence="2" id="KW-1133">Transmembrane helix</keyword>
<reference evidence="3" key="1">
    <citation type="journal article" date="2021" name="IMA Fungus">
        <title>Genomic characterization of three marine fungi, including Emericellopsis atlantica sp. nov. with signatures of a generalist lifestyle and marine biomass degradation.</title>
        <authorList>
            <person name="Hagestad O.C."/>
            <person name="Hou L."/>
            <person name="Andersen J.H."/>
            <person name="Hansen E.H."/>
            <person name="Altermark B."/>
            <person name="Li C."/>
            <person name="Kuhnert E."/>
            <person name="Cox R.J."/>
            <person name="Crous P.W."/>
            <person name="Spatafora J.W."/>
            <person name="Lail K."/>
            <person name="Amirebrahimi M."/>
            <person name="Lipzen A."/>
            <person name="Pangilinan J."/>
            <person name="Andreopoulos W."/>
            <person name="Hayes R.D."/>
            <person name="Ng V."/>
            <person name="Grigoriev I.V."/>
            <person name="Jackson S.A."/>
            <person name="Sutton T.D.S."/>
            <person name="Dobson A.D.W."/>
            <person name="Rama T."/>
        </authorList>
    </citation>
    <scope>NUCLEOTIDE SEQUENCE</scope>
    <source>
        <strain evidence="3">TRa018bII</strain>
    </source>
</reference>
<feature type="non-terminal residue" evidence="3">
    <location>
        <position position="1"/>
    </location>
</feature>
<sequence>SEIPLRADDSLVRTPRPRPPRPLHDLRRGVRRRAAHEVRHVLGLQQLSVMVEILDHFCVRVEGVLEVVGVASAGGGGCAGPGTVGWGEWREGVKGGVEHLGLLLVFFLWAIFWSFHQPRRKMGYALADEGLVLRIEVHARRDRAAACWLLLVCTLRGERPVWKGGYEGGGDSGWEGRQVWDGEGEREAEGGHLSFL</sequence>
<keyword evidence="2" id="KW-0472">Membrane</keyword>
<keyword evidence="2" id="KW-0812">Transmembrane</keyword>
<protein>
    <submittedName>
        <fullName evidence="3">Uncharacterized protein</fullName>
    </submittedName>
</protein>
<evidence type="ECO:0000313" key="3">
    <source>
        <dbReference type="EMBL" id="KAG9232473.1"/>
    </source>
</evidence>
<evidence type="ECO:0000256" key="1">
    <source>
        <dbReference type="SAM" id="MobiDB-lite"/>
    </source>
</evidence>
<organism evidence="3 4">
    <name type="scientific">Amylocarpus encephaloides</name>
    <dbReference type="NCBI Taxonomy" id="45428"/>
    <lineage>
        <taxon>Eukaryota</taxon>
        <taxon>Fungi</taxon>
        <taxon>Dikarya</taxon>
        <taxon>Ascomycota</taxon>
        <taxon>Pezizomycotina</taxon>
        <taxon>Leotiomycetes</taxon>
        <taxon>Helotiales</taxon>
        <taxon>Helotiales incertae sedis</taxon>
        <taxon>Amylocarpus</taxon>
    </lineage>
</organism>
<keyword evidence="4" id="KW-1185">Reference proteome</keyword>
<dbReference type="AlphaFoldDB" id="A0A9P7YGA7"/>
<proteinExistence type="predicted"/>
<dbReference type="EMBL" id="MU251546">
    <property type="protein sequence ID" value="KAG9232473.1"/>
    <property type="molecule type" value="Genomic_DNA"/>
</dbReference>
<name>A0A9P7YGA7_9HELO</name>
<evidence type="ECO:0000313" key="4">
    <source>
        <dbReference type="Proteomes" id="UP000824998"/>
    </source>
</evidence>
<gene>
    <name evidence="3" type="ORF">BJ875DRAFT_514396</name>
</gene>
<feature type="region of interest" description="Disordered" evidence="1">
    <location>
        <begin position="1"/>
        <end position="24"/>
    </location>
</feature>
<comment type="caution">
    <text evidence="3">The sequence shown here is derived from an EMBL/GenBank/DDBJ whole genome shotgun (WGS) entry which is preliminary data.</text>
</comment>
<feature type="transmembrane region" description="Helical" evidence="2">
    <location>
        <begin position="96"/>
        <end position="115"/>
    </location>
</feature>